<dbReference type="SUPFAM" id="SSF46955">
    <property type="entry name" value="Putative DNA-binding domain"/>
    <property type="match status" value="1"/>
</dbReference>
<feature type="compositionally biased region" description="Low complexity" evidence="1">
    <location>
        <begin position="242"/>
        <end position="262"/>
    </location>
</feature>
<dbReference type="Proteomes" id="UP000198893">
    <property type="component" value="Unassembled WGS sequence"/>
</dbReference>
<feature type="domain" description="HTH merR-type" evidence="2">
    <location>
        <begin position="10"/>
        <end position="78"/>
    </location>
</feature>
<dbReference type="InterPro" id="IPR000551">
    <property type="entry name" value="MerR-type_HTH_dom"/>
</dbReference>
<name>A0A1H8PPX6_9RHOB</name>
<feature type="region of interest" description="Disordered" evidence="1">
    <location>
        <begin position="101"/>
        <end position="272"/>
    </location>
</feature>
<dbReference type="EMBL" id="FODS01000005">
    <property type="protein sequence ID" value="SEO43767.1"/>
    <property type="molecule type" value="Genomic_DNA"/>
</dbReference>
<evidence type="ECO:0000313" key="3">
    <source>
        <dbReference type="EMBL" id="SEO43767.1"/>
    </source>
</evidence>
<dbReference type="GO" id="GO:0006355">
    <property type="term" value="P:regulation of DNA-templated transcription"/>
    <property type="evidence" value="ECO:0007669"/>
    <property type="project" value="InterPro"/>
</dbReference>
<dbReference type="Gene3D" id="1.10.1660.10">
    <property type="match status" value="1"/>
</dbReference>
<dbReference type="InterPro" id="IPR009061">
    <property type="entry name" value="DNA-bd_dom_put_sf"/>
</dbReference>
<keyword evidence="4" id="KW-1185">Reference proteome</keyword>
<reference evidence="3 4" key="1">
    <citation type="submission" date="2016-10" db="EMBL/GenBank/DDBJ databases">
        <authorList>
            <person name="de Groot N.N."/>
        </authorList>
    </citation>
    <scope>NUCLEOTIDE SEQUENCE [LARGE SCALE GENOMIC DNA]</scope>
    <source>
        <strain evidence="3 4">DSM 27842</strain>
    </source>
</reference>
<dbReference type="STRING" id="569882.SAMN04490248_10585"/>
<keyword evidence="3" id="KW-0238">DNA-binding</keyword>
<protein>
    <submittedName>
        <fullName evidence="3">DNA-binding transcriptional regulator, MerR family</fullName>
    </submittedName>
</protein>
<feature type="compositionally biased region" description="Basic and acidic residues" evidence="1">
    <location>
        <begin position="180"/>
        <end position="198"/>
    </location>
</feature>
<dbReference type="CDD" id="cd04765">
    <property type="entry name" value="HTH_MlrA-like_sg2"/>
    <property type="match status" value="1"/>
</dbReference>
<evidence type="ECO:0000259" key="2">
    <source>
        <dbReference type="PROSITE" id="PS50937"/>
    </source>
</evidence>
<dbReference type="RefSeq" id="WP_245729393.1">
    <property type="nucleotide sequence ID" value="NZ_FODS01000005.1"/>
</dbReference>
<gene>
    <name evidence="3" type="ORF">SAMN04490248_10585</name>
</gene>
<evidence type="ECO:0000256" key="1">
    <source>
        <dbReference type="SAM" id="MobiDB-lite"/>
    </source>
</evidence>
<feature type="compositionally biased region" description="Pro residues" evidence="1">
    <location>
        <begin position="157"/>
        <end position="174"/>
    </location>
</feature>
<evidence type="ECO:0000313" key="4">
    <source>
        <dbReference type="Proteomes" id="UP000198893"/>
    </source>
</evidence>
<dbReference type="SMART" id="SM00422">
    <property type="entry name" value="HTH_MERR"/>
    <property type="match status" value="1"/>
</dbReference>
<dbReference type="PROSITE" id="PS50937">
    <property type="entry name" value="HTH_MERR_2"/>
    <property type="match status" value="1"/>
</dbReference>
<proteinExistence type="predicted"/>
<accession>A0A1H8PPX6</accession>
<dbReference type="GO" id="GO:0003677">
    <property type="term" value="F:DNA binding"/>
    <property type="evidence" value="ECO:0007669"/>
    <property type="project" value="UniProtKB-KW"/>
</dbReference>
<dbReference type="Pfam" id="PF13411">
    <property type="entry name" value="MerR_1"/>
    <property type="match status" value="1"/>
</dbReference>
<dbReference type="AlphaFoldDB" id="A0A1H8PPX6"/>
<feature type="compositionally biased region" description="Polar residues" evidence="1">
    <location>
        <begin position="230"/>
        <end position="240"/>
    </location>
</feature>
<organism evidence="3 4">
    <name type="scientific">Salinihabitans flavidus</name>
    <dbReference type="NCBI Taxonomy" id="569882"/>
    <lineage>
        <taxon>Bacteria</taxon>
        <taxon>Pseudomonadati</taxon>
        <taxon>Pseudomonadota</taxon>
        <taxon>Alphaproteobacteria</taxon>
        <taxon>Rhodobacterales</taxon>
        <taxon>Roseobacteraceae</taxon>
        <taxon>Salinihabitans</taxon>
    </lineage>
</organism>
<sequence>MGKSPDAFRTISEVAEWLGTQAHVLRFWESKFTQVKPVKRAGGRRYYRPDDMLLLGGIKKLLHDDGMTIKGVQKLLREQGVRHVSALSQPLDDVMTAELDEVETPDAPSAEVVTLRAPEDDRPEGTPYAPADTPPPAEQTEESDTALPVGGEDPAPEDSPTPDTPTPDFTPPAPDTAAAGDHEDSASRADPEPAREEPPADFMPPEPDTVPTARPPEDHTVPDVPAAGTPQASDQTQATVGSPAAPESSPAPDAAPPVQSVAESAMPAEDDLTDAEGVLHVLGTVQRIAPENRAALRDLYDRLSRWRQAHEPRNGGDF</sequence>